<evidence type="ECO:0000313" key="6">
    <source>
        <dbReference type="Proteomes" id="UP001589568"/>
    </source>
</evidence>
<dbReference type="RefSeq" id="WP_345398334.1">
    <property type="nucleotide sequence ID" value="NZ_BAAAXS010000001.1"/>
</dbReference>
<keyword evidence="3 5" id="KW-0067">ATP-binding</keyword>
<evidence type="ECO:0000256" key="3">
    <source>
        <dbReference type="ARBA" id="ARBA00022840"/>
    </source>
</evidence>
<keyword evidence="2" id="KW-0547">Nucleotide-binding</keyword>
<dbReference type="EMBL" id="JBHMCF010000020">
    <property type="protein sequence ID" value="MFB9472133.1"/>
    <property type="molecule type" value="Genomic_DNA"/>
</dbReference>
<evidence type="ECO:0000256" key="1">
    <source>
        <dbReference type="ARBA" id="ARBA00022448"/>
    </source>
</evidence>
<comment type="caution">
    <text evidence="5">The sequence shown here is derived from an EMBL/GenBank/DDBJ whole genome shotgun (WGS) entry which is preliminary data.</text>
</comment>
<proteinExistence type="predicted"/>
<feature type="domain" description="ABC transporter" evidence="4">
    <location>
        <begin position="2"/>
        <end position="245"/>
    </location>
</feature>
<dbReference type="SUPFAM" id="SSF52540">
    <property type="entry name" value="P-loop containing nucleoside triphosphate hydrolases"/>
    <property type="match status" value="1"/>
</dbReference>
<dbReference type="Pfam" id="PF00005">
    <property type="entry name" value="ABC_tran"/>
    <property type="match status" value="1"/>
</dbReference>
<dbReference type="Proteomes" id="UP001589568">
    <property type="component" value="Unassembled WGS sequence"/>
</dbReference>
<evidence type="ECO:0000313" key="5">
    <source>
        <dbReference type="EMBL" id="MFB9472133.1"/>
    </source>
</evidence>
<dbReference type="PANTHER" id="PTHR45772">
    <property type="entry name" value="CONSERVED COMPONENT OF ABC TRANSPORTER FOR NATURAL AMINO ACIDS-RELATED"/>
    <property type="match status" value="1"/>
</dbReference>
<evidence type="ECO:0000256" key="2">
    <source>
        <dbReference type="ARBA" id="ARBA00022741"/>
    </source>
</evidence>
<dbReference type="InterPro" id="IPR027417">
    <property type="entry name" value="P-loop_NTPase"/>
</dbReference>
<dbReference type="PROSITE" id="PS50893">
    <property type="entry name" value="ABC_TRANSPORTER_2"/>
    <property type="match status" value="1"/>
</dbReference>
<gene>
    <name evidence="5" type="ORF">ACFFR3_21685</name>
</gene>
<name>A0ABV5NP96_9ACTN</name>
<dbReference type="GO" id="GO:0005524">
    <property type="term" value="F:ATP binding"/>
    <property type="evidence" value="ECO:0007669"/>
    <property type="project" value="UniProtKB-KW"/>
</dbReference>
<accession>A0ABV5NP96</accession>
<keyword evidence="1" id="KW-0813">Transport</keyword>
<dbReference type="Gene3D" id="3.40.50.300">
    <property type="entry name" value="P-loop containing nucleotide triphosphate hydrolases"/>
    <property type="match status" value="1"/>
</dbReference>
<dbReference type="SMART" id="SM00382">
    <property type="entry name" value="AAA"/>
    <property type="match status" value="1"/>
</dbReference>
<dbReference type="PANTHER" id="PTHR45772:SF1">
    <property type="entry name" value="ABC TRANSPORTER ATP-BINDING PROTEIN"/>
    <property type="match status" value="1"/>
</dbReference>
<dbReference type="InterPro" id="IPR051120">
    <property type="entry name" value="ABC_AA/LPS_Transport"/>
</dbReference>
<dbReference type="InterPro" id="IPR003439">
    <property type="entry name" value="ABC_transporter-like_ATP-bd"/>
</dbReference>
<dbReference type="InterPro" id="IPR032823">
    <property type="entry name" value="BCA_ABC_TP_C"/>
</dbReference>
<dbReference type="InterPro" id="IPR003593">
    <property type="entry name" value="AAA+_ATPase"/>
</dbReference>
<dbReference type="CDD" id="cd03219">
    <property type="entry name" value="ABC_Mj1267_LivG_branched"/>
    <property type="match status" value="1"/>
</dbReference>
<reference evidence="5 6" key="1">
    <citation type="submission" date="2024-09" db="EMBL/GenBank/DDBJ databases">
        <authorList>
            <person name="Sun Q."/>
            <person name="Mori K."/>
        </authorList>
    </citation>
    <scope>NUCLEOTIDE SEQUENCE [LARGE SCALE GENOMIC DNA]</scope>
    <source>
        <strain evidence="5 6">JCM 3324</strain>
    </source>
</reference>
<organism evidence="5 6">
    <name type="scientific">Nonomuraea salmonea</name>
    <dbReference type="NCBI Taxonomy" id="46181"/>
    <lineage>
        <taxon>Bacteria</taxon>
        <taxon>Bacillati</taxon>
        <taxon>Actinomycetota</taxon>
        <taxon>Actinomycetes</taxon>
        <taxon>Streptosporangiales</taxon>
        <taxon>Streptosporangiaceae</taxon>
        <taxon>Nonomuraea</taxon>
    </lineage>
</organism>
<protein>
    <submittedName>
        <fullName evidence="5">ABC transporter ATP-binding protein</fullName>
    </submittedName>
</protein>
<keyword evidence="6" id="KW-1185">Reference proteome</keyword>
<sequence length="246" mass="26264">MLAVDGVSVAFGGVKALDQVSFEVEEGVVCGVIGPNGAGKTTLFDVVSGLRRPVEGRVRVDGRDVTGLPPVRRARAGVRRTFQRTQVFGRLTVEDNVLAALDWHGGGGGLAADLVGLPARRRLERDRRERVAEVLALCGLDGHREAYAAALPVGGRRLVELARALADRPRLLLLDEPTSGLDAAQTARLAEVVRSLETTVLLVEHDMGFVMDVCDRIVVLDLGRVIAAGPPAEIREDPVVRAAYLG</sequence>
<dbReference type="Pfam" id="PF12399">
    <property type="entry name" value="BCA_ABC_TP_C"/>
    <property type="match status" value="1"/>
</dbReference>
<evidence type="ECO:0000259" key="4">
    <source>
        <dbReference type="PROSITE" id="PS50893"/>
    </source>
</evidence>